<accession>A0ABR5QT44</accession>
<keyword evidence="2" id="KW-1185">Reference proteome</keyword>
<reference evidence="1 2" key="1">
    <citation type="submission" date="2015-11" db="EMBL/GenBank/DDBJ databases">
        <title>Genomic analysis of 38 Legionella species identifies large and diverse effector repertoires.</title>
        <authorList>
            <person name="Burstein D."/>
            <person name="Amaro F."/>
            <person name="Zusman T."/>
            <person name="Lifshitz Z."/>
            <person name="Cohen O."/>
            <person name="Gilbert J.A."/>
            <person name="Pupko T."/>
            <person name="Shuman H.A."/>
            <person name="Segal G."/>
        </authorList>
    </citation>
    <scope>NUCLEOTIDE SEQUENCE [LARGE SCALE GENOMIC DNA]</scope>
    <source>
        <strain evidence="1 2">CDC#72-OH-14</strain>
    </source>
</reference>
<dbReference type="EMBL" id="LNXX01000043">
    <property type="protein sequence ID" value="KTC83329.1"/>
    <property type="molecule type" value="Genomic_DNA"/>
</dbReference>
<organism evidence="1 2">
    <name type="scientific">Legionella cincinnatiensis</name>
    <dbReference type="NCBI Taxonomy" id="28085"/>
    <lineage>
        <taxon>Bacteria</taxon>
        <taxon>Pseudomonadati</taxon>
        <taxon>Pseudomonadota</taxon>
        <taxon>Gammaproteobacteria</taxon>
        <taxon>Legionellales</taxon>
        <taxon>Legionellaceae</taxon>
        <taxon>Legionella</taxon>
    </lineage>
</organism>
<gene>
    <name evidence="1" type="ORF">Lcin_2701</name>
</gene>
<dbReference type="Proteomes" id="UP000054854">
    <property type="component" value="Unassembled WGS sequence"/>
</dbReference>
<comment type="caution">
    <text evidence="1">The sequence shown here is derived from an EMBL/GenBank/DDBJ whole genome shotgun (WGS) entry which is preliminary data.</text>
</comment>
<proteinExistence type="predicted"/>
<evidence type="ECO:0000313" key="1">
    <source>
        <dbReference type="EMBL" id="KTC83329.1"/>
    </source>
</evidence>
<sequence length="61" mass="7036">MRPNLKTILVGGQVDLIIIFKSYCFENFCFIIKTAILLTYLAARRELEFIYKNPGGDLTHL</sequence>
<evidence type="ECO:0000313" key="2">
    <source>
        <dbReference type="Proteomes" id="UP000054854"/>
    </source>
</evidence>
<protein>
    <submittedName>
        <fullName evidence="1">Uncharacterized protein</fullName>
    </submittedName>
</protein>
<name>A0ABR5QT44_9GAMM</name>